<organism evidence="2 5">
    <name type="scientific">Neoroseomonas oryzicola</name>
    <dbReference type="NCBI Taxonomy" id="535904"/>
    <lineage>
        <taxon>Bacteria</taxon>
        <taxon>Pseudomonadati</taxon>
        <taxon>Pseudomonadota</taxon>
        <taxon>Alphaproteobacteria</taxon>
        <taxon>Acetobacterales</taxon>
        <taxon>Acetobacteraceae</taxon>
        <taxon>Neoroseomonas</taxon>
    </lineage>
</organism>
<evidence type="ECO:0000313" key="4">
    <source>
        <dbReference type="Proteomes" id="UP000746741"/>
    </source>
</evidence>
<dbReference type="AlphaFoldDB" id="A0A9X9WIP5"/>
<feature type="region of interest" description="Disordered" evidence="1">
    <location>
        <begin position="98"/>
        <end position="120"/>
    </location>
</feature>
<evidence type="ECO:0000313" key="3">
    <source>
        <dbReference type="EMBL" id="NKE16720.1"/>
    </source>
</evidence>
<dbReference type="EMBL" id="JAAVUP010000002">
    <property type="protein sequence ID" value="NKE16720.1"/>
    <property type="molecule type" value="Genomic_DNA"/>
</dbReference>
<gene>
    <name evidence="3" type="ORF">GWK15_07185</name>
    <name evidence="2" type="ORF">GXW75_13170</name>
</gene>
<accession>A0A9X9WIP5</accession>
<reference evidence="2" key="3">
    <citation type="journal article" date="2021" name="Syst. Appl. Microbiol.">
        <title>Roseomonas hellenica sp. nov., isolated from roots of wild-growing Alkanna tinctoria.</title>
        <authorList>
            <person name="Rat A."/>
            <person name="Naranjo H.D."/>
            <person name="Lebbe L."/>
            <person name="Cnockaert M."/>
            <person name="Krigas N."/>
            <person name="Grigoriadou K."/>
            <person name="Maloupa E."/>
            <person name="Willems A."/>
        </authorList>
    </citation>
    <scope>NUCLEOTIDE SEQUENCE</scope>
    <source>
        <strain evidence="2">LMG 31161</strain>
    </source>
</reference>
<keyword evidence="4" id="KW-1185">Reference proteome</keyword>
<evidence type="ECO:0000256" key="1">
    <source>
        <dbReference type="SAM" id="MobiDB-lite"/>
    </source>
</evidence>
<dbReference type="Proteomes" id="UP001138708">
    <property type="component" value="Unassembled WGS sequence"/>
</dbReference>
<evidence type="ECO:0000313" key="5">
    <source>
        <dbReference type="Proteomes" id="UP001138708"/>
    </source>
</evidence>
<dbReference type="EMBL" id="JAAEDK010000027">
    <property type="protein sequence ID" value="MBR0660205.1"/>
    <property type="molecule type" value="Genomic_DNA"/>
</dbReference>
<name>A0A9X9WIP5_9PROT</name>
<sequence>MAEAVPPPRERRSWEAPSPFLGEDGSLILAAYEASADAYWLTFTCSGERGCQRLVDLGFRPAIARFGRTMTIRGIANRLRCSMCGGRKIVAQVTADTRGSFARDRDGPTPETRANLLPRL</sequence>
<comment type="caution">
    <text evidence="2">The sequence shown here is derived from an EMBL/GenBank/DDBJ whole genome shotgun (WGS) entry which is preliminary data.</text>
</comment>
<proteinExistence type="predicted"/>
<dbReference type="Proteomes" id="UP000746741">
    <property type="component" value="Unassembled WGS sequence"/>
</dbReference>
<reference evidence="2" key="1">
    <citation type="submission" date="2020-01" db="EMBL/GenBank/DDBJ databases">
        <authorList>
            <person name="Rat A."/>
        </authorList>
    </citation>
    <scope>NUCLEOTIDE SEQUENCE</scope>
    <source>
        <strain evidence="2">LMG 31161</strain>
    </source>
</reference>
<reference evidence="3 4" key="2">
    <citation type="submission" date="2020-02" db="EMBL/GenBank/DDBJ databases">
        <authorList>
            <person name="Sun Q."/>
            <person name="Inoue M."/>
        </authorList>
    </citation>
    <scope>NUCLEOTIDE SEQUENCE [LARGE SCALE GENOMIC DNA]</scope>
    <source>
        <strain evidence="3 4">KCTC 22478</strain>
    </source>
</reference>
<protein>
    <submittedName>
        <fullName evidence="2">Uncharacterized protein</fullName>
    </submittedName>
</protein>
<dbReference type="RefSeq" id="WP_168040595.1">
    <property type="nucleotide sequence ID" value="NZ_JAAEDK010000027.1"/>
</dbReference>
<evidence type="ECO:0000313" key="2">
    <source>
        <dbReference type="EMBL" id="MBR0660205.1"/>
    </source>
</evidence>
<feature type="region of interest" description="Disordered" evidence="1">
    <location>
        <begin position="1"/>
        <end position="20"/>
    </location>
</feature>